<reference evidence="5" key="1">
    <citation type="submission" date="2019-07" db="EMBL/GenBank/DDBJ databases">
        <title>Chitinimonas sp. nov., isolated from Ny-Alesund, arctica soil.</title>
        <authorList>
            <person name="Xu Q."/>
            <person name="Peng F."/>
        </authorList>
    </citation>
    <scope>NUCLEOTIDE SEQUENCE [LARGE SCALE GENOMIC DNA]</scope>
    <source>
        <strain evidence="5">R3-44</strain>
    </source>
</reference>
<feature type="region of interest" description="Disordered" evidence="2">
    <location>
        <begin position="1"/>
        <end position="27"/>
    </location>
</feature>
<dbReference type="InterPro" id="IPR036188">
    <property type="entry name" value="FAD/NAD-bd_sf"/>
</dbReference>
<accession>A0A516SAZ8</accession>
<dbReference type="Gene3D" id="3.30.9.10">
    <property type="entry name" value="D-Amino Acid Oxidase, subunit A, domain 2"/>
    <property type="match status" value="1"/>
</dbReference>
<name>A0A516SAZ8_9NEIS</name>
<dbReference type="Pfam" id="PF01266">
    <property type="entry name" value="DAO"/>
    <property type="match status" value="1"/>
</dbReference>
<proteinExistence type="predicted"/>
<dbReference type="Proteomes" id="UP000317550">
    <property type="component" value="Chromosome"/>
</dbReference>
<keyword evidence="5" id="KW-1185">Reference proteome</keyword>
<dbReference type="KEGG" id="cari:FNU76_02550"/>
<dbReference type="GO" id="GO:0016491">
    <property type="term" value="F:oxidoreductase activity"/>
    <property type="evidence" value="ECO:0007669"/>
    <property type="project" value="UniProtKB-KW"/>
</dbReference>
<dbReference type="PANTHER" id="PTHR13847:SF281">
    <property type="entry name" value="FAD DEPENDENT OXIDOREDUCTASE DOMAIN-CONTAINING PROTEIN"/>
    <property type="match status" value="1"/>
</dbReference>
<dbReference type="Gene3D" id="3.50.50.60">
    <property type="entry name" value="FAD/NAD(P)-binding domain"/>
    <property type="match status" value="1"/>
</dbReference>
<keyword evidence="1" id="KW-0560">Oxidoreductase</keyword>
<dbReference type="SUPFAM" id="SSF51905">
    <property type="entry name" value="FAD/NAD(P)-binding domain"/>
    <property type="match status" value="1"/>
</dbReference>
<evidence type="ECO:0000256" key="1">
    <source>
        <dbReference type="ARBA" id="ARBA00023002"/>
    </source>
</evidence>
<organism evidence="4 5">
    <name type="scientific">Chitinimonas arctica</name>
    <dbReference type="NCBI Taxonomy" id="2594795"/>
    <lineage>
        <taxon>Bacteria</taxon>
        <taxon>Pseudomonadati</taxon>
        <taxon>Pseudomonadota</taxon>
        <taxon>Betaproteobacteria</taxon>
        <taxon>Neisseriales</taxon>
        <taxon>Chitinibacteraceae</taxon>
        <taxon>Chitinimonas</taxon>
    </lineage>
</organism>
<dbReference type="EMBL" id="CP041730">
    <property type="protein sequence ID" value="QDQ25322.1"/>
    <property type="molecule type" value="Genomic_DNA"/>
</dbReference>
<dbReference type="InterPro" id="IPR006076">
    <property type="entry name" value="FAD-dep_OxRdtase"/>
</dbReference>
<evidence type="ECO:0000259" key="3">
    <source>
        <dbReference type="Pfam" id="PF01266"/>
    </source>
</evidence>
<dbReference type="PANTHER" id="PTHR13847">
    <property type="entry name" value="SARCOSINE DEHYDROGENASE-RELATED"/>
    <property type="match status" value="1"/>
</dbReference>
<sequence>MHRDQGTDPSWYATRQPVRPPRPVPDGDIEAEVGIVGGGLSGLSTALQLAERGVSVVLLEAEWFGAGASGRNGGQALQGYAAAMPALEAAVGRTCAQVMWDMSRDALALLKDRVARFGIACELAQNGYLYAAVHAGQMAELGHWRRHAAERYHYPDLIELDRSALRQHVASDAYIGALYDPHEVHLDPLAYTLGLAQAAERAGARLYEQSRVGSWRQDGERLLVQAPWGRLRCRKLLFAVNTGAGALVPSLARYFLPVESFIVATEPLGADAARALLPGGAALADCNRVLNYFRTTSDHRLLFGGRAGGTRANRAEGTRRRMLAVFPQLAGARIDHAWGGHVDVPLNKLPHFGRLADKVYFVQGFCGHGLALTGLAGQLVAEAMCGRPERFDLFARIQHRRLPTYLPGFNRTAVALGMASQQLLDWADARRHRS</sequence>
<dbReference type="OrthoDB" id="9805852at2"/>
<dbReference type="GO" id="GO:0005737">
    <property type="term" value="C:cytoplasm"/>
    <property type="evidence" value="ECO:0007669"/>
    <property type="project" value="TreeGrafter"/>
</dbReference>
<evidence type="ECO:0000313" key="5">
    <source>
        <dbReference type="Proteomes" id="UP000317550"/>
    </source>
</evidence>
<dbReference type="AlphaFoldDB" id="A0A516SAZ8"/>
<gene>
    <name evidence="4" type="ORF">FNU76_02550</name>
</gene>
<feature type="domain" description="FAD dependent oxidoreductase" evidence="3">
    <location>
        <begin position="33"/>
        <end position="382"/>
    </location>
</feature>
<evidence type="ECO:0000256" key="2">
    <source>
        <dbReference type="SAM" id="MobiDB-lite"/>
    </source>
</evidence>
<protein>
    <submittedName>
        <fullName evidence="4">FAD-binding oxidoreductase</fullName>
    </submittedName>
</protein>
<dbReference type="RefSeq" id="WP_143856247.1">
    <property type="nucleotide sequence ID" value="NZ_CP041730.1"/>
</dbReference>
<evidence type="ECO:0000313" key="4">
    <source>
        <dbReference type="EMBL" id="QDQ25322.1"/>
    </source>
</evidence>